<organism evidence="2 3">
    <name type="scientific">Cohnella fermenti</name>
    <dbReference type="NCBI Taxonomy" id="2565925"/>
    <lineage>
        <taxon>Bacteria</taxon>
        <taxon>Bacillati</taxon>
        <taxon>Bacillota</taxon>
        <taxon>Bacilli</taxon>
        <taxon>Bacillales</taxon>
        <taxon>Paenibacillaceae</taxon>
        <taxon>Cohnella</taxon>
    </lineage>
</organism>
<dbReference type="Proteomes" id="UP000310636">
    <property type="component" value="Unassembled WGS sequence"/>
</dbReference>
<dbReference type="InterPro" id="IPR036388">
    <property type="entry name" value="WH-like_DNA-bd_sf"/>
</dbReference>
<evidence type="ECO:0000313" key="2">
    <source>
        <dbReference type="EMBL" id="THF72464.1"/>
    </source>
</evidence>
<protein>
    <submittedName>
        <fullName evidence="2">Winged helix-turn-helix transcriptional regulator</fullName>
    </submittedName>
</protein>
<keyword evidence="1" id="KW-0238">DNA-binding</keyword>
<gene>
    <name evidence="2" type="ORF">E6C55_33020</name>
</gene>
<dbReference type="InterPro" id="IPR011991">
    <property type="entry name" value="ArsR-like_HTH"/>
</dbReference>
<dbReference type="InterPro" id="IPR036390">
    <property type="entry name" value="WH_DNA-bd_sf"/>
</dbReference>
<keyword evidence="3" id="KW-1185">Reference proteome</keyword>
<dbReference type="RefSeq" id="WP_136374092.1">
    <property type="nucleotide sequence ID" value="NZ_SSOB01000090.1"/>
</dbReference>
<proteinExistence type="predicted"/>
<sequence length="275" mass="31531">MDSVWFELLEKWNSNRSSNERQANVHLLYLLRLILERSPSWNASDLDALRYALEQTIDGERPENWSSYNLGMAKSMNYFLQYQTEQKIKEHTLGALPPLERRVIVQLAKTPKSTPTEIAGELGMHNRQQISNLLRSLRAKRLVDYTEIGKRRWYSLTLAGSQAYEQIKGSEQHSAAVADMKSIGLAVDFYSLRKRRPLGNSSVKSSAKYDKNTKQGKTREVLTFLAQSYSAEKVLEASDSDLKYNSDESSFDEKLEHSLPSYLQSSVRLEEELLV</sequence>
<dbReference type="Gene3D" id="1.10.10.10">
    <property type="entry name" value="Winged helix-like DNA-binding domain superfamily/Winged helix DNA-binding domain"/>
    <property type="match status" value="1"/>
</dbReference>
<dbReference type="AlphaFoldDB" id="A0A4S4BGR7"/>
<dbReference type="CDD" id="cd00090">
    <property type="entry name" value="HTH_ARSR"/>
    <property type="match status" value="1"/>
</dbReference>
<dbReference type="EMBL" id="SSOB01000090">
    <property type="protein sequence ID" value="THF72464.1"/>
    <property type="molecule type" value="Genomic_DNA"/>
</dbReference>
<evidence type="ECO:0000313" key="3">
    <source>
        <dbReference type="Proteomes" id="UP000310636"/>
    </source>
</evidence>
<dbReference type="SUPFAM" id="SSF46785">
    <property type="entry name" value="Winged helix' DNA-binding domain"/>
    <property type="match status" value="1"/>
</dbReference>
<comment type="caution">
    <text evidence="2">The sequence shown here is derived from an EMBL/GenBank/DDBJ whole genome shotgun (WGS) entry which is preliminary data.</text>
</comment>
<name>A0A4S4BGR7_9BACL</name>
<dbReference type="GO" id="GO:0003677">
    <property type="term" value="F:DNA binding"/>
    <property type="evidence" value="ECO:0007669"/>
    <property type="project" value="UniProtKB-KW"/>
</dbReference>
<reference evidence="2 3" key="1">
    <citation type="submission" date="2019-04" db="EMBL/GenBank/DDBJ databases">
        <title>Cohnella sp. nov. isolated from preserved vegetables.</title>
        <authorList>
            <person name="Lin S.-Y."/>
            <person name="Hung M.-H."/>
            <person name="Young C.-C."/>
        </authorList>
    </citation>
    <scope>NUCLEOTIDE SEQUENCE [LARGE SCALE GENOMIC DNA]</scope>
    <source>
        <strain evidence="2 3">CC-MHH1044</strain>
    </source>
</reference>
<dbReference type="OrthoDB" id="2679797at2"/>
<accession>A0A4S4BGR7</accession>
<evidence type="ECO:0000256" key="1">
    <source>
        <dbReference type="ARBA" id="ARBA00023125"/>
    </source>
</evidence>